<name>A0A848B8D6_9FIRM</name>
<evidence type="ECO:0000313" key="5">
    <source>
        <dbReference type="Proteomes" id="UP000543804"/>
    </source>
</evidence>
<dbReference type="PIRSF" id="PIRSF037847">
    <property type="entry name" value="NiaR"/>
    <property type="match status" value="1"/>
</dbReference>
<feature type="binding site" evidence="1">
    <location>
        <position position="143"/>
    </location>
    <ligand>
        <name>Ni(2+)</name>
        <dbReference type="ChEBI" id="CHEBI:49786"/>
    </ligand>
</feature>
<keyword evidence="5" id="KW-1185">Reference proteome</keyword>
<feature type="binding site" evidence="1">
    <location>
        <position position="76"/>
    </location>
    <ligand>
        <name>Ni(2+)</name>
        <dbReference type="ChEBI" id="CHEBI:49786"/>
    </ligand>
</feature>
<dbReference type="Pfam" id="PF02829">
    <property type="entry name" value="3H"/>
    <property type="match status" value="1"/>
</dbReference>
<dbReference type="InterPro" id="IPR004173">
    <property type="entry name" value="3H_domain"/>
</dbReference>
<dbReference type="InterPro" id="IPR026043">
    <property type="entry name" value="NadR"/>
</dbReference>
<dbReference type="Proteomes" id="UP000543804">
    <property type="component" value="Unassembled WGS sequence"/>
</dbReference>
<sequence>MTTEERRAQLYALLTQAQQPLTGSALARKFGVSRQIIVGDIGILRAEGAAILATPRGYLLPRRERQGVMATFACRHTAARMGEELDIIVDGGACVRDVVVAHPVYGELRADLMLESRRDVAAFLRQMEEMAAPPLSLLTDGVHLHTIEAPDDAAVTDIRAALARAGLLAPPATDEP</sequence>
<accession>A0A848B8D6</accession>
<dbReference type="InterPro" id="IPR036388">
    <property type="entry name" value="WH-like_DNA-bd_sf"/>
</dbReference>
<dbReference type="SUPFAM" id="SSF75500">
    <property type="entry name" value="Putative transcriptional regulator TM1602, C-terminal domain"/>
    <property type="match status" value="1"/>
</dbReference>
<reference evidence="4 5" key="1">
    <citation type="submission" date="2020-04" db="EMBL/GenBank/DDBJ databases">
        <authorList>
            <person name="Hitch T.C.A."/>
            <person name="Wylensek D."/>
            <person name="Clavel T."/>
        </authorList>
    </citation>
    <scope>NUCLEOTIDE SEQUENCE [LARGE SCALE GENOMIC DNA]</scope>
    <source>
        <strain evidence="4 5">PG-130-P53-12</strain>
    </source>
</reference>
<dbReference type="Gene3D" id="1.10.10.10">
    <property type="entry name" value="Winged helix-like DNA-binding domain superfamily/Winged helix DNA-binding domain"/>
    <property type="match status" value="1"/>
</dbReference>
<dbReference type="Pfam" id="PF08279">
    <property type="entry name" value="HTH_11"/>
    <property type="match status" value="1"/>
</dbReference>
<feature type="binding site" evidence="1">
    <location>
        <position position="84"/>
    </location>
    <ligand>
        <name>Ni(2+)</name>
        <dbReference type="ChEBI" id="CHEBI:49786"/>
    </ligand>
</feature>
<feature type="domain" description="3H" evidence="2">
    <location>
        <begin position="72"/>
        <end position="168"/>
    </location>
</feature>
<dbReference type="PANTHER" id="PTHR40068:SF1">
    <property type="entry name" value="TRANSCRIPTION REPRESSOR NIAR-RELATED"/>
    <property type="match status" value="1"/>
</dbReference>
<dbReference type="AlphaFoldDB" id="A0A848B8D6"/>
<dbReference type="EMBL" id="JABAFA010000002">
    <property type="protein sequence ID" value="NMD98215.1"/>
    <property type="molecule type" value="Genomic_DNA"/>
</dbReference>
<proteinExistence type="predicted"/>
<dbReference type="GO" id="GO:0046872">
    <property type="term" value="F:metal ion binding"/>
    <property type="evidence" value="ECO:0007669"/>
    <property type="project" value="UniProtKB-KW"/>
</dbReference>
<evidence type="ECO:0000256" key="1">
    <source>
        <dbReference type="PIRSR" id="PIRSR037847-1"/>
    </source>
</evidence>
<feature type="binding site" evidence="1">
    <location>
        <position position="145"/>
    </location>
    <ligand>
        <name>Ni(2+)</name>
        <dbReference type="ChEBI" id="CHEBI:49786"/>
    </ligand>
</feature>
<comment type="caution">
    <text evidence="4">The sequence shown here is derived from an EMBL/GenBank/DDBJ whole genome shotgun (WGS) entry which is preliminary data.</text>
</comment>
<keyword evidence="1" id="KW-0533">Nickel</keyword>
<dbReference type="PANTHER" id="PTHR40068">
    <property type="entry name" value="TRANSCRIPTION REPRESSOR NIAR-RELATED"/>
    <property type="match status" value="1"/>
</dbReference>
<protein>
    <submittedName>
        <fullName evidence="4">Transcription repressor NadR</fullName>
    </submittedName>
</protein>
<dbReference type="InterPro" id="IPR035922">
    <property type="entry name" value="3H_dom_sf"/>
</dbReference>
<keyword evidence="1" id="KW-0479">Metal-binding</keyword>
<organism evidence="4 5">
    <name type="scientific">Selenomonas bovis</name>
    <dbReference type="NCBI Taxonomy" id="416586"/>
    <lineage>
        <taxon>Bacteria</taxon>
        <taxon>Bacillati</taxon>
        <taxon>Bacillota</taxon>
        <taxon>Negativicutes</taxon>
        <taxon>Selenomonadales</taxon>
        <taxon>Selenomonadaceae</taxon>
        <taxon>Selenomonas</taxon>
    </lineage>
</organism>
<dbReference type="RefSeq" id="WP_170077014.1">
    <property type="nucleotide sequence ID" value="NZ_JABAFA010000002.1"/>
</dbReference>
<dbReference type="InterPro" id="IPR013196">
    <property type="entry name" value="HTH_11"/>
</dbReference>
<evidence type="ECO:0000259" key="2">
    <source>
        <dbReference type="Pfam" id="PF02829"/>
    </source>
</evidence>
<dbReference type="Gene3D" id="3.30.1340.20">
    <property type="entry name" value="3H domain"/>
    <property type="match status" value="1"/>
</dbReference>
<dbReference type="InterPro" id="IPR036390">
    <property type="entry name" value="WH_DNA-bd_sf"/>
</dbReference>
<evidence type="ECO:0000313" key="4">
    <source>
        <dbReference type="EMBL" id="NMD98215.1"/>
    </source>
</evidence>
<evidence type="ECO:0000259" key="3">
    <source>
        <dbReference type="Pfam" id="PF08279"/>
    </source>
</evidence>
<gene>
    <name evidence="4" type="ORF">HF878_01760</name>
</gene>
<dbReference type="SUPFAM" id="SSF46785">
    <property type="entry name" value="Winged helix' DNA-binding domain"/>
    <property type="match status" value="1"/>
</dbReference>
<feature type="domain" description="Helix-turn-helix type 11" evidence="3">
    <location>
        <begin position="6"/>
        <end position="58"/>
    </location>
</feature>